<dbReference type="EMBL" id="QPMK01000004">
    <property type="protein sequence ID" value="RDD66885.1"/>
    <property type="molecule type" value="Genomic_DNA"/>
</dbReference>
<dbReference type="AlphaFoldDB" id="A0A369TR22"/>
<dbReference type="GO" id="GO:0005886">
    <property type="term" value="C:plasma membrane"/>
    <property type="evidence" value="ECO:0007669"/>
    <property type="project" value="UniProtKB-SubCell"/>
</dbReference>
<dbReference type="SUPFAM" id="SSF54534">
    <property type="entry name" value="FKBP-like"/>
    <property type="match status" value="1"/>
</dbReference>
<dbReference type="InterPro" id="IPR052029">
    <property type="entry name" value="PpiD_chaperone"/>
</dbReference>
<evidence type="ECO:0000256" key="5">
    <source>
        <dbReference type="ARBA" id="ARBA00023136"/>
    </source>
</evidence>
<dbReference type="Pfam" id="PF13145">
    <property type="entry name" value="Rotamase_2"/>
    <property type="match status" value="1"/>
</dbReference>
<evidence type="ECO:0000313" key="10">
    <source>
        <dbReference type="EMBL" id="RDD66885.1"/>
    </source>
</evidence>
<evidence type="ECO:0000256" key="4">
    <source>
        <dbReference type="ARBA" id="ARBA00022989"/>
    </source>
</evidence>
<keyword evidence="4 8" id="KW-1133">Transmembrane helix</keyword>
<gene>
    <name evidence="10" type="ORF">DU478_08035</name>
</gene>
<dbReference type="SUPFAM" id="SSF109998">
    <property type="entry name" value="Triger factor/SurA peptide-binding domain-like"/>
    <property type="match status" value="1"/>
</dbReference>
<dbReference type="Pfam" id="PF13624">
    <property type="entry name" value="SurA_N_3"/>
    <property type="match status" value="1"/>
</dbReference>
<sequence>MAFKARSLSKTFVWILMGLLILGLAGFGATNLSGTLRSIGTVGDRSIGVDRYARTLQNEIRAQQAETGNPLTVSQAVAQGLDQRALAQLVTAAALDEEAERMGLSIGDAELARQVQQIGAFQGPDGSFDREAYRFALQNNGLSESEFEEDLRGESARTLLQGAVLAGNTLPETYVNTILAYAGEERSFTWSILGEGALDTGVPEPTEADLQTYYDENIDAYTRPETRAITYAWLTPEMIVDTVEVDEEALREAYEARAAEFNLPERRLVERLVFSDEAAAQEALDRIESGDATFETTVAVRGLSLADVDMGDVTQPALGAAGEPVFAAETGAVVGPLPSDLGPALYRVNGVLAAQTTPFEEAEPQLRNTLALDRARRVIETQAQGFDDLMAGGATLEDLAEETEMDLGQIDWTGGSEDGIAAYEAFREAAAAATPEDFPDVEELGDGGVFALRVDEVRPPAPAPLDEVRDRVRQGWETAQKTAALEEQAQGLVQQLGDGQTFEALGLEPRSDENLTRTANIQDLPPGLLPAVFDIAAEGEAAVVPLMGSVALVRLDAITPADPEAEGNAQLAQLLRDQAAGDLANDLFRALSADIQSRVGVSIDQSARNAVHTQLQ</sequence>
<name>A0A369TR22_9RHOB</name>
<evidence type="ECO:0000259" key="9">
    <source>
        <dbReference type="Pfam" id="PF13145"/>
    </source>
</evidence>
<comment type="subcellular location">
    <subcellularLocation>
        <location evidence="1">Cell membrane</location>
        <topology evidence="1">Single-pass type II membrane protein</topology>
    </subcellularLocation>
</comment>
<dbReference type="OrthoDB" id="9768393at2"/>
<proteinExistence type="inferred from homology"/>
<evidence type="ECO:0000256" key="7">
    <source>
        <dbReference type="ARBA" id="ARBA00038408"/>
    </source>
</evidence>
<evidence type="ECO:0000313" key="11">
    <source>
        <dbReference type="Proteomes" id="UP000253977"/>
    </source>
</evidence>
<keyword evidence="3 8" id="KW-0812">Transmembrane</keyword>
<dbReference type="InterPro" id="IPR000297">
    <property type="entry name" value="PPIase_PpiC"/>
</dbReference>
<dbReference type="PANTHER" id="PTHR47529">
    <property type="entry name" value="PEPTIDYL-PROLYL CIS-TRANS ISOMERASE D"/>
    <property type="match status" value="1"/>
</dbReference>
<keyword evidence="6" id="KW-0143">Chaperone</keyword>
<accession>A0A369TR22</accession>
<dbReference type="Proteomes" id="UP000253977">
    <property type="component" value="Unassembled WGS sequence"/>
</dbReference>
<reference evidence="10 11" key="1">
    <citation type="submission" date="2018-07" db="EMBL/GenBank/DDBJ databases">
        <title>Thalassococcus profundi sp. nov., a marine bacterium isolated from deep seawater of Okinawa Trough.</title>
        <authorList>
            <person name="Yu M."/>
        </authorList>
    </citation>
    <scope>NUCLEOTIDE SEQUENCE [LARGE SCALE GENOMIC DNA]</scope>
    <source>
        <strain evidence="10 11">WRAS1</strain>
    </source>
</reference>
<dbReference type="RefSeq" id="WP_114510430.1">
    <property type="nucleotide sequence ID" value="NZ_QPMK01000004.1"/>
</dbReference>
<evidence type="ECO:0000256" key="6">
    <source>
        <dbReference type="ARBA" id="ARBA00023186"/>
    </source>
</evidence>
<evidence type="ECO:0000256" key="8">
    <source>
        <dbReference type="SAM" id="Phobius"/>
    </source>
</evidence>
<protein>
    <submittedName>
        <fullName evidence="10">Peptidylprolyl isomerase</fullName>
    </submittedName>
</protein>
<feature type="transmembrane region" description="Helical" evidence="8">
    <location>
        <begin position="12"/>
        <end position="29"/>
    </location>
</feature>
<comment type="similarity">
    <text evidence="7">Belongs to the PpiD chaperone family.</text>
</comment>
<evidence type="ECO:0000256" key="2">
    <source>
        <dbReference type="ARBA" id="ARBA00022475"/>
    </source>
</evidence>
<dbReference type="PANTHER" id="PTHR47529:SF1">
    <property type="entry name" value="PERIPLASMIC CHAPERONE PPID"/>
    <property type="match status" value="1"/>
</dbReference>
<keyword evidence="5 8" id="KW-0472">Membrane</keyword>
<comment type="caution">
    <text evidence="10">The sequence shown here is derived from an EMBL/GenBank/DDBJ whole genome shotgun (WGS) entry which is preliminary data.</text>
</comment>
<keyword evidence="2" id="KW-1003">Cell membrane</keyword>
<dbReference type="InterPro" id="IPR027304">
    <property type="entry name" value="Trigger_fact/SurA_dom_sf"/>
</dbReference>
<dbReference type="Gene3D" id="1.10.4030.10">
    <property type="entry name" value="Porin chaperone SurA, peptide-binding domain"/>
    <property type="match status" value="1"/>
</dbReference>
<dbReference type="GO" id="GO:0003755">
    <property type="term" value="F:peptidyl-prolyl cis-trans isomerase activity"/>
    <property type="evidence" value="ECO:0007669"/>
    <property type="project" value="InterPro"/>
</dbReference>
<evidence type="ECO:0000256" key="1">
    <source>
        <dbReference type="ARBA" id="ARBA00004401"/>
    </source>
</evidence>
<organism evidence="10 11">
    <name type="scientific">Thalassococcus profundi</name>
    <dbReference type="NCBI Taxonomy" id="2282382"/>
    <lineage>
        <taxon>Bacteria</taxon>
        <taxon>Pseudomonadati</taxon>
        <taxon>Pseudomonadota</taxon>
        <taxon>Alphaproteobacteria</taxon>
        <taxon>Rhodobacterales</taxon>
        <taxon>Roseobacteraceae</taxon>
        <taxon>Thalassococcus</taxon>
    </lineage>
</organism>
<keyword evidence="11" id="KW-1185">Reference proteome</keyword>
<keyword evidence="10" id="KW-0413">Isomerase</keyword>
<evidence type="ECO:0000256" key="3">
    <source>
        <dbReference type="ARBA" id="ARBA00022692"/>
    </source>
</evidence>
<feature type="domain" description="PpiC" evidence="9">
    <location>
        <begin position="245"/>
        <end position="364"/>
    </location>
</feature>